<gene>
    <name evidence="2" type="ORF">NQ317_003173</name>
</gene>
<feature type="region of interest" description="Disordered" evidence="1">
    <location>
        <begin position="531"/>
        <end position="552"/>
    </location>
</feature>
<evidence type="ECO:0000256" key="1">
    <source>
        <dbReference type="SAM" id="MobiDB-lite"/>
    </source>
</evidence>
<accession>A0ABQ9JCH7</accession>
<dbReference type="Proteomes" id="UP001162164">
    <property type="component" value="Unassembled WGS sequence"/>
</dbReference>
<evidence type="ECO:0000313" key="3">
    <source>
        <dbReference type="Proteomes" id="UP001162164"/>
    </source>
</evidence>
<feature type="compositionally biased region" description="Basic and acidic residues" evidence="1">
    <location>
        <begin position="302"/>
        <end position="311"/>
    </location>
</feature>
<organism evidence="2 3">
    <name type="scientific">Molorchus minor</name>
    <dbReference type="NCBI Taxonomy" id="1323400"/>
    <lineage>
        <taxon>Eukaryota</taxon>
        <taxon>Metazoa</taxon>
        <taxon>Ecdysozoa</taxon>
        <taxon>Arthropoda</taxon>
        <taxon>Hexapoda</taxon>
        <taxon>Insecta</taxon>
        <taxon>Pterygota</taxon>
        <taxon>Neoptera</taxon>
        <taxon>Endopterygota</taxon>
        <taxon>Coleoptera</taxon>
        <taxon>Polyphaga</taxon>
        <taxon>Cucujiformia</taxon>
        <taxon>Chrysomeloidea</taxon>
        <taxon>Cerambycidae</taxon>
        <taxon>Lamiinae</taxon>
        <taxon>Monochamini</taxon>
        <taxon>Molorchus</taxon>
    </lineage>
</organism>
<reference evidence="2" key="1">
    <citation type="journal article" date="2023" name="Insect Mol. Biol.">
        <title>Genome sequencing provides insights into the evolution of gene families encoding plant cell wall-degrading enzymes in longhorned beetles.</title>
        <authorList>
            <person name="Shin N.R."/>
            <person name="Okamura Y."/>
            <person name="Kirsch R."/>
            <person name="Pauchet Y."/>
        </authorList>
    </citation>
    <scope>NUCLEOTIDE SEQUENCE</scope>
    <source>
        <strain evidence="2">MMC_N1</strain>
    </source>
</reference>
<feature type="region of interest" description="Disordered" evidence="1">
    <location>
        <begin position="302"/>
        <end position="324"/>
    </location>
</feature>
<comment type="caution">
    <text evidence="2">The sequence shown here is derived from an EMBL/GenBank/DDBJ whole genome shotgun (WGS) entry which is preliminary data.</text>
</comment>
<keyword evidence="3" id="KW-1185">Reference proteome</keyword>
<evidence type="ECO:0000313" key="2">
    <source>
        <dbReference type="EMBL" id="KAJ8975673.1"/>
    </source>
</evidence>
<dbReference type="EMBL" id="JAPWTJ010000782">
    <property type="protein sequence ID" value="KAJ8975673.1"/>
    <property type="molecule type" value="Genomic_DNA"/>
</dbReference>
<protein>
    <submittedName>
        <fullName evidence="2">Uncharacterized protein</fullName>
    </submittedName>
</protein>
<proteinExistence type="predicted"/>
<name>A0ABQ9JCH7_9CUCU</name>
<sequence length="581" mass="67057">MHTFWDICRPVGYADGAAYIPKGVHSFFLSKRMNIPSNIPLVYSFFLKEGIKIYTSVVKMFETHTPGFCYRRNGEQRNVQEVPVNPSIDFQEVHYLVFTDGEVDIEKIICLHLLSAHRAETLTPSRKKNKYVCKEHSPTERLVDRSKKGFNNYEKLSQLLPLYTIELHESRGVKESKQLINDGRLAARILVNEKIRELLNTVVSGLEHSNRSKLKRLACLAKDTSSLRKIVTKKSVSDFLETLYGHSLINSCESYVLTPPFRIKTRDLDIRTLSGNIENLIRHVRQNVLQPPAENVWKSQIKTENRPERHPQASPNTIIPPIGKTQSQFSKIPSKFENMHGNRETLRRPSEEEEEKLTTRKGPINFITRNIEAAAKVRRIQYDPEAEYSAWSKRPGNDSNRSRKGSGFNRGNQNFLPVIDSAHEEEDEENKVIRSDVVTPRESLFSDVSAKRRSAESRDEKLHIKHTNCPACMAKRRTPLPSPKTPRVKKSNVLPISDHALKTNLHNRITMMINKEIHKLESYDRKYSADSESSRRFTVKRKSVEQNPLDNVNLDPLDLAKIEQEIKERETKKKLEKFMNE</sequence>
<feature type="region of interest" description="Disordered" evidence="1">
    <location>
        <begin position="387"/>
        <end position="414"/>
    </location>
</feature>